<dbReference type="PANTHER" id="PTHR48475">
    <property type="entry name" value="RIBONUCLEASE H"/>
    <property type="match status" value="1"/>
</dbReference>
<comment type="caution">
    <text evidence="1">The sequence shown here is derived from an EMBL/GenBank/DDBJ whole genome shotgun (WGS) entry which is preliminary data.</text>
</comment>
<dbReference type="AlphaFoldDB" id="A0A2U1MU59"/>
<reference evidence="1 2" key="1">
    <citation type="journal article" date="2018" name="Mol. Plant">
        <title>The genome of Artemisia annua provides insight into the evolution of Asteraceae family and artemisinin biosynthesis.</title>
        <authorList>
            <person name="Shen Q."/>
            <person name="Zhang L."/>
            <person name="Liao Z."/>
            <person name="Wang S."/>
            <person name="Yan T."/>
            <person name="Shi P."/>
            <person name="Liu M."/>
            <person name="Fu X."/>
            <person name="Pan Q."/>
            <person name="Wang Y."/>
            <person name="Lv Z."/>
            <person name="Lu X."/>
            <person name="Zhang F."/>
            <person name="Jiang W."/>
            <person name="Ma Y."/>
            <person name="Chen M."/>
            <person name="Hao X."/>
            <person name="Li L."/>
            <person name="Tang Y."/>
            <person name="Lv G."/>
            <person name="Zhou Y."/>
            <person name="Sun X."/>
            <person name="Brodelius P.E."/>
            <person name="Rose J.K.C."/>
            <person name="Tang K."/>
        </authorList>
    </citation>
    <scope>NUCLEOTIDE SEQUENCE [LARGE SCALE GENOMIC DNA]</scope>
    <source>
        <strain evidence="2">cv. Huhao1</strain>
        <tissue evidence="1">Leaf</tissue>
    </source>
</reference>
<name>A0A2U1MU59_ARTAN</name>
<sequence>MADFLAEVDTPIPGKKSKAQPIPTGHDDEIGFLYTDGASCKQGSGGRVSAHKPIRARLHVCPEVNFDSSKNESEHEALLVGLRIAKTMKVFTDSLFVASQVMGEYIAKKGRNSMGDTGSRIRLYKTAVLFVSAFFHSHGFLYHLKINTFEVAAFQKKNSFKVACQVLASGTFMEKTDD</sequence>
<proteinExistence type="predicted"/>
<dbReference type="InterPro" id="IPR036397">
    <property type="entry name" value="RNaseH_sf"/>
</dbReference>
<gene>
    <name evidence="1" type="ORF">CTI12_AA341580</name>
</gene>
<evidence type="ECO:0000313" key="2">
    <source>
        <dbReference type="Proteomes" id="UP000245207"/>
    </source>
</evidence>
<evidence type="ECO:0000313" key="1">
    <source>
        <dbReference type="EMBL" id="PWA64789.1"/>
    </source>
</evidence>
<protein>
    <submittedName>
        <fullName evidence="1">Ribonuclease H-like domain-containing protein</fullName>
    </submittedName>
</protein>
<dbReference type="SUPFAM" id="SSF53098">
    <property type="entry name" value="Ribonuclease H-like"/>
    <property type="match status" value="1"/>
</dbReference>
<dbReference type="Gene3D" id="3.30.420.10">
    <property type="entry name" value="Ribonuclease H-like superfamily/Ribonuclease H"/>
    <property type="match status" value="1"/>
</dbReference>
<dbReference type="GO" id="GO:0003676">
    <property type="term" value="F:nucleic acid binding"/>
    <property type="evidence" value="ECO:0007669"/>
    <property type="project" value="InterPro"/>
</dbReference>
<dbReference type="OrthoDB" id="1740909at2759"/>
<dbReference type="EMBL" id="PKPP01004351">
    <property type="protein sequence ID" value="PWA64789.1"/>
    <property type="molecule type" value="Genomic_DNA"/>
</dbReference>
<dbReference type="PANTHER" id="PTHR48475:SF2">
    <property type="entry name" value="RIBONUCLEASE H"/>
    <property type="match status" value="1"/>
</dbReference>
<dbReference type="InterPro" id="IPR012337">
    <property type="entry name" value="RNaseH-like_sf"/>
</dbReference>
<keyword evidence="2" id="KW-1185">Reference proteome</keyword>
<organism evidence="1 2">
    <name type="scientific">Artemisia annua</name>
    <name type="common">Sweet wormwood</name>
    <dbReference type="NCBI Taxonomy" id="35608"/>
    <lineage>
        <taxon>Eukaryota</taxon>
        <taxon>Viridiplantae</taxon>
        <taxon>Streptophyta</taxon>
        <taxon>Embryophyta</taxon>
        <taxon>Tracheophyta</taxon>
        <taxon>Spermatophyta</taxon>
        <taxon>Magnoliopsida</taxon>
        <taxon>eudicotyledons</taxon>
        <taxon>Gunneridae</taxon>
        <taxon>Pentapetalae</taxon>
        <taxon>asterids</taxon>
        <taxon>campanulids</taxon>
        <taxon>Asterales</taxon>
        <taxon>Asteraceae</taxon>
        <taxon>Asteroideae</taxon>
        <taxon>Anthemideae</taxon>
        <taxon>Artemisiinae</taxon>
        <taxon>Artemisia</taxon>
    </lineage>
</organism>
<accession>A0A2U1MU59</accession>
<dbReference type="Proteomes" id="UP000245207">
    <property type="component" value="Unassembled WGS sequence"/>
</dbReference>